<name>A0A0C2YBE9_HEBCY</name>
<evidence type="ECO:0000313" key="2">
    <source>
        <dbReference type="EMBL" id="KIM38352.1"/>
    </source>
</evidence>
<reference evidence="2 3" key="1">
    <citation type="submission" date="2014-04" db="EMBL/GenBank/DDBJ databases">
        <authorList>
            <consortium name="DOE Joint Genome Institute"/>
            <person name="Kuo A."/>
            <person name="Gay G."/>
            <person name="Dore J."/>
            <person name="Kohler A."/>
            <person name="Nagy L.G."/>
            <person name="Floudas D."/>
            <person name="Copeland A."/>
            <person name="Barry K.W."/>
            <person name="Cichocki N."/>
            <person name="Veneault-Fourrey C."/>
            <person name="LaButti K."/>
            <person name="Lindquist E.A."/>
            <person name="Lipzen A."/>
            <person name="Lundell T."/>
            <person name="Morin E."/>
            <person name="Murat C."/>
            <person name="Sun H."/>
            <person name="Tunlid A."/>
            <person name="Henrissat B."/>
            <person name="Grigoriev I.V."/>
            <person name="Hibbett D.S."/>
            <person name="Martin F."/>
            <person name="Nordberg H.P."/>
            <person name="Cantor M.N."/>
            <person name="Hua S.X."/>
        </authorList>
    </citation>
    <scope>NUCLEOTIDE SEQUENCE [LARGE SCALE GENOMIC DNA]</scope>
    <source>
        <strain evidence="3">h7</strain>
    </source>
</reference>
<accession>A0A0C2YBE9</accession>
<dbReference type="Proteomes" id="UP000053424">
    <property type="component" value="Unassembled WGS sequence"/>
</dbReference>
<feature type="region of interest" description="Disordered" evidence="1">
    <location>
        <begin position="36"/>
        <end position="90"/>
    </location>
</feature>
<gene>
    <name evidence="2" type="ORF">M413DRAFT_30192</name>
</gene>
<reference evidence="3" key="2">
    <citation type="submission" date="2015-01" db="EMBL/GenBank/DDBJ databases">
        <title>Evolutionary Origins and Diversification of the Mycorrhizal Mutualists.</title>
        <authorList>
            <consortium name="DOE Joint Genome Institute"/>
            <consortium name="Mycorrhizal Genomics Consortium"/>
            <person name="Kohler A."/>
            <person name="Kuo A."/>
            <person name="Nagy L.G."/>
            <person name="Floudas D."/>
            <person name="Copeland A."/>
            <person name="Barry K.W."/>
            <person name="Cichocki N."/>
            <person name="Veneault-Fourrey C."/>
            <person name="LaButti K."/>
            <person name="Lindquist E.A."/>
            <person name="Lipzen A."/>
            <person name="Lundell T."/>
            <person name="Morin E."/>
            <person name="Murat C."/>
            <person name="Riley R."/>
            <person name="Ohm R."/>
            <person name="Sun H."/>
            <person name="Tunlid A."/>
            <person name="Henrissat B."/>
            <person name="Grigoriev I.V."/>
            <person name="Hibbett D.S."/>
            <person name="Martin F."/>
        </authorList>
    </citation>
    <scope>NUCLEOTIDE SEQUENCE [LARGE SCALE GENOMIC DNA]</scope>
    <source>
        <strain evidence="3">h7</strain>
    </source>
</reference>
<proteinExistence type="predicted"/>
<feature type="compositionally biased region" description="Low complexity" evidence="1">
    <location>
        <begin position="49"/>
        <end position="61"/>
    </location>
</feature>
<dbReference type="AlphaFoldDB" id="A0A0C2YBE9"/>
<dbReference type="EMBL" id="KN831791">
    <property type="protein sequence ID" value="KIM38352.1"/>
    <property type="molecule type" value="Genomic_DNA"/>
</dbReference>
<dbReference type="HOGENOM" id="CLU_1886007_0_0_1"/>
<organism evidence="2 3">
    <name type="scientific">Hebeloma cylindrosporum</name>
    <dbReference type="NCBI Taxonomy" id="76867"/>
    <lineage>
        <taxon>Eukaryota</taxon>
        <taxon>Fungi</taxon>
        <taxon>Dikarya</taxon>
        <taxon>Basidiomycota</taxon>
        <taxon>Agaricomycotina</taxon>
        <taxon>Agaricomycetes</taxon>
        <taxon>Agaricomycetidae</taxon>
        <taxon>Agaricales</taxon>
        <taxon>Agaricineae</taxon>
        <taxon>Hymenogastraceae</taxon>
        <taxon>Hebeloma</taxon>
    </lineage>
</organism>
<evidence type="ECO:0000256" key="1">
    <source>
        <dbReference type="SAM" id="MobiDB-lite"/>
    </source>
</evidence>
<protein>
    <submittedName>
        <fullName evidence="2">Uncharacterized protein</fullName>
    </submittedName>
</protein>
<sequence length="135" mass="13680">MSKDAIPTSSDDMLLALIASIQTLTLTLQANLGASIQPALPMPPPTAPAPSASDTAAPSTSVSGGPILPSESPGPTPPSATSGDLADALRSLSSRGVHPTVLQALPNIVSADESGTWYVVTVGRYTGVYPEWCVL</sequence>
<evidence type="ECO:0000313" key="3">
    <source>
        <dbReference type="Proteomes" id="UP000053424"/>
    </source>
</evidence>
<keyword evidence="3" id="KW-1185">Reference proteome</keyword>